<feature type="region of interest" description="Disordered" evidence="1">
    <location>
        <begin position="1"/>
        <end position="28"/>
    </location>
</feature>
<evidence type="ECO:0000313" key="2">
    <source>
        <dbReference type="EMBL" id="KOO31446.1"/>
    </source>
</evidence>
<comment type="caution">
    <text evidence="2">The sequence shown here is derived from an EMBL/GenBank/DDBJ whole genome shotgun (WGS) entry which is preliminary data.</text>
</comment>
<organism evidence="2 3">
    <name type="scientific">Chrysochromulina tobinii</name>
    <dbReference type="NCBI Taxonomy" id="1460289"/>
    <lineage>
        <taxon>Eukaryota</taxon>
        <taxon>Haptista</taxon>
        <taxon>Haptophyta</taxon>
        <taxon>Prymnesiophyceae</taxon>
        <taxon>Prymnesiales</taxon>
        <taxon>Chrysochromulinaceae</taxon>
        <taxon>Chrysochromulina</taxon>
    </lineage>
</organism>
<dbReference type="Proteomes" id="UP000037460">
    <property type="component" value="Unassembled WGS sequence"/>
</dbReference>
<proteinExistence type="predicted"/>
<reference evidence="3" key="1">
    <citation type="journal article" date="2015" name="PLoS Genet.">
        <title>Genome Sequence and Transcriptome Analyses of Chrysochromulina tobin: Metabolic Tools for Enhanced Algal Fitness in the Prominent Order Prymnesiales (Haptophyceae).</title>
        <authorList>
            <person name="Hovde B.T."/>
            <person name="Deodato C.R."/>
            <person name="Hunsperger H.M."/>
            <person name="Ryken S.A."/>
            <person name="Yost W."/>
            <person name="Jha R.K."/>
            <person name="Patterson J."/>
            <person name="Monnat R.J. Jr."/>
            <person name="Barlow S.B."/>
            <person name="Starkenburg S.R."/>
            <person name="Cattolico R.A."/>
        </authorList>
    </citation>
    <scope>NUCLEOTIDE SEQUENCE</scope>
    <source>
        <strain evidence="3">CCMP291</strain>
    </source>
</reference>
<sequence length="122" mass="13357">MSNKRGREAASSAANDTADESSDDETKTMTLIAFEDATQALFEAQERADKNGRGYVIPARDAVVKWCKKNAKTEVTVKILEGLADHISGMPRFHRTKTKPDGRKEDGSVLKSFKELVTAGLV</sequence>
<keyword evidence="3" id="KW-1185">Reference proteome</keyword>
<accession>A0A0M0JXT7</accession>
<dbReference type="AlphaFoldDB" id="A0A0M0JXT7"/>
<evidence type="ECO:0000256" key="1">
    <source>
        <dbReference type="SAM" id="MobiDB-lite"/>
    </source>
</evidence>
<name>A0A0M0JXT7_9EUKA</name>
<dbReference type="EMBL" id="JWZX01002013">
    <property type="protein sequence ID" value="KOO31446.1"/>
    <property type="molecule type" value="Genomic_DNA"/>
</dbReference>
<evidence type="ECO:0000313" key="3">
    <source>
        <dbReference type="Proteomes" id="UP000037460"/>
    </source>
</evidence>
<gene>
    <name evidence="2" type="ORF">Ctob_012258</name>
</gene>
<protein>
    <submittedName>
        <fullName evidence="2">Uncharacterized protein</fullName>
    </submittedName>
</protein>